<evidence type="ECO:0000256" key="6">
    <source>
        <dbReference type="PROSITE-ProRule" id="PRU10077"/>
    </source>
</evidence>
<evidence type="ECO:0000256" key="2">
    <source>
        <dbReference type="ARBA" id="ARBA00022490"/>
    </source>
</evidence>
<organism evidence="7 8">
    <name type="scientific">Infirmifilum uzonense</name>
    <dbReference type="NCBI Taxonomy" id="1550241"/>
    <lineage>
        <taxon>Archaea</taxon>
        <taxon>Thermoproteota</taxon>
        <taxon>Thermoprotei</taxon>
        <taxon>Thermofilales</taxon>
        <taxon>Thermofilaceae</taxon>
        <taxon>Infirmifilum</taxon>
    </lineage>
</organism>
<dbReference type="PROSITE" id="PS01334">
    <property type="entry name" value="PYRASE_CYS"/>
    <property type="match status" value="1"/>
</dbReference>
<dbReference type="Gene3D" id="3.40.630.20">
    <property type="entry name" value="Peptidase C15, pyroglutamyl peptidase I-like"/>
    <property type="match status" value="1"/>
</dbReference>
<accession>A0A0F7FIQ9</accession>
<keyword evidence="4" id="KW-0378">Hydrolase</keyword>
<protein>
    <recommendedName>
        <fullName evidence="6">Pyroglutamyl-peptidase I</fullName>
        <ecNumber evidence="6">3.4.19.3</ecNumber>
    </recommendedName>
</protein>
<dbReference type="Pfam" id="PF01470">
    <property type="entry name" value="Peptidase_C15"/>
    <property type="match status" value="1"/>
</dbReference>
<dbReference type="EMBL" id="CP009961">
    <property type="protein sequence ID" value="AKG39327.1"/>
    <property type="molecule type" value="Genomic_DNA"/>
</dbReference>
<dbReference type="InterPro" id="IPR033694">
    <property type="entry name" value="PGPEP1_Cys_AS"/>
</dbReference>
<dbReference type="InterPro" id="IPR029762">
    <property type="entry name" value="PGP-I_bact-type"/>
</dbReference>
<dbReference type="GO" id="GO:0006508">
    <property type="term" value="P:proteolysis"/>
    <property type="evidence" value="ECO:0007669"/>
    <property type="project" value="UniProtKB-KW"/>
</dbReference>
<dbReference type="HOGENOM" id="CLU_043960_4_3_2"/>
<gene>
    <name evidence="7" type="ORF">MA03_02675</name>
</gene>
<dbReference type="SUPFAM" id="SSF53182">
    <property type="entry name" value="Pyrrolidone carboxyl peptidase (pyroglutamate aminopeptidase)"/>
    <property type="match status" value="1"/>
</dbReference>
<dbReference type="CDD" id="cd00501">
    <property type="entry name" value="Peptidase_C15"/>
    <property type="match status" value="1"/>
</dbReference>
<keyword evidence="2" id="KW-0963">Cytoplasm</keyword>
<dbReference type="PANTHER" id="PTHR23402:SF1">
    <property type="entry name" value="PYROGLUTAMYL-PEPTIDASE I"/>
    <property type="match status" value="1"/>
</dbReference>
<dbReference type="GO" id="GO:0016920">
    <property type="term" value="F:pyroglutamyl-peptidase activity"/>
    <property type="evidence" value="ECO:0007669"/>
    <property type="project" value="UniProtKB-EC"/>
</dbReference>
<dbReference type="PRINTS" id="PR00706">
    <property type="entry name" value="PYROGLUPTASE"/>
</dbReference>
<dbReference type="KEGG" id="thf:MA03_02675"/>
<keyword evidence="5" id="KW-0788">Thiol protease</keyword>
<evidence type="ECO:0000313" key="7">
    <source>
        <dbReference type="EMBL" id="AKG39327.1"/>
    </source>
</evidence>
<dbReference type="PANTHER" id="PTHR23402">
    <property type="entry name" value="PROTEASE FAMILY C15 PYROGLUTAMYL-PEPTIDASE I-RELATED"/>
    <property type="match status" value="1"/>
</dbReference>
<feature type="active site" evidence="6">
    <location>
        <position position="141"/>
    </location>
</feature>
<evidence type="ECO:0000256" key="4">
    <source>
        <dbReference type="ARBA" id="ARBA00022801"/>
    </source>
</evidence>
<dbReference type="NCBIfam" id="NF009676">
    <property type="entry name" value="PRK13197.1"/>
    <property type="match status" value="1"/>
</dbReference>
<comment type="similarity">
    <text evidence="1">Belongs to the peptidase C15 family.</text>
</comment>
<dbReference type="STRING" id="1550241.MA03_02675"/>
<comment type="catalytic activity">
    <reaction evidence="6">
        <text>Release of an N-terminal pyroglutamyl group from a polypeptide, the second amino acid generally not being Pro.</text>
        <dbReference type="EC" id="3.4.19.3"/>
    </reaction>
</comment>
<dbReference type="InterPro" id="IPR036440">
    <property type="entry name" value="Peptidase_C15-like_sf"/>
</dbReference>
<dbReference type="PATRIC" id="fig|1550241.5.peg.549"/>
<name>A0A0F7FIQ9_9CREN</name>
<evidence type="ECO:0000256" key="3">
    <source>
        <dbReference type="ARBA" id="ARBA00022670"/>
    </source>
</evidence>
<dbReference type="PIRSF" id="PIRSF015592">
    <property type="entry name" value="Prld-crbxl_pptds"/>
    <property type="match status" value="1"/>
</dbReference>
<dbReference type="Proteomes" id="UP000067434">
    <property type="component" value="Chromosome"/>
</dbReference>
<dbReference type="AlphaFoldDB" id="A0A0F7FIQ9"/>
<proteinExistence type="inferred from homology"/>
<evidence type="ECO:0000256" key="1">
    <source>
        <dbReference type="ARBA" id="ARBA00006641"/>
    </source>
</evidence>
<dbReference type="GO" id="GO:0005829">
    <property type="term" value="C:cytosol"/>
    <property type="evidence" value="ECO:0007669"/>
    <property type="project" value="InterPro"/>
</dbReference>
<dbReference type="OrthoDB" id="39672at2157"/>
<dbReference type="NCBIfam" id="TIGR00504">
    <property type="entry name" value="pyro_pdase"/>
    <property type="match status" value="1"/>
</dbReference>
<dbReference type="InterPro" id="IPR016125">
    <property type="entry name" value="Peptidase_C15-like"/>
</dbReference>
<keyword evidence="8" id="KW-1185">Reference proteome</keyword>
<dbReference type="EC" id="3.4.19.3" evidence="6"/>
<dbReference type="InterPro" id="IPR000816">
    <property type="entry name" value="Peptidase_C15"/>
</dbReference>
<reference evidence="7 8" key="1">
    <citation type="journal article" date="2015" name="Stand. Genomic Sci.">
        <title>Complete genome sequence of and proposal of Thermofilum uzonense sp. nov. a novel hyperthermophilic crenarchaeon and emended description of the genus Thermofilum.</title>
        <authorList>
            <person name="Toshchakov S.V."/>
            <person name="Korzhenkov A.A."/>
            <person name="Samarov N.I."/>
            <person name="Mazunin I.O."/>
            <person name="Mozhey O.I."/>
            <person name="Shmyr I.S."/>
            <person name="Derbikova K.S."/>
            <person name="Taranov E.A."/>
            <person name="Dominova I.N."/>
            <person name="Bonch-Osmolovskaya E.A."/>
            <person name="Patrushev M.V."/>
            <person name="Podosokorskaya O.A."/>
            <person name="Kublanov I.V."/>
        </authorList>
    </citation>
    <scope>NUCLEOTIDE SEQUENCE [LARGE SCALE GENOMIC DNA]</scope>
    <source>
        <strain evidence="7 8">1807-2</strain>
    </source>
</reference>
<evidence type="ECO:0000313" key="8">
    <source>
        <dbReference type="Proteomes" id="UP000067434"/>
    </source>
</evidence>
<evidence type="ECO:0000256" key="5">
    <source>
        <dbReference type="ARBA" id="ARBA00022807"/>
    </source>
</evidence>
<sequence length="208" mass="22128">MKIIVSGFEPFGGDKTNSSWEAVKLLPDSLEGAEVVKVQLPVSFRKVKDLIPLILEEHKPTLLLLTGQASGISSLHVERVAINVMDARIADNDNYKPEDEPIYPGAPAAYFATIPVKRAVESIRAAGVPAAVSNSAGTFVCNAAMYTALHYVESVKMGTLVGFVHVPASPLQALQGNIPSMAPGLAARGIEACIKACIQYQRTITGDL</sequence>
<keyword evidence="3" id="KW-0645">Protease</keyword>